<name>A0A6J3MHQ5_9PEZI</name>
<dbReference type="AlphaFoldDB" id="A0A6J3MHQ5"/>
<dbReference type="Gene3D" id="4.10.280.10">
    <property type="entry name" value="Helix-loop-helix DNA-binding domain"/>
    <property type="match status" value="1"/>
</dbReference>
<evidence type="ECO:0000259" key="2">
    <source>
        <dbReference type="PROSITE" id="PS50888"/>
    </source>
</evidence>
<evidence type="ECO:0000313" key="3">
    <source>
        <dbReference type="Proteomes" id="UP000504637"/>
    </source>
</evidence>
<feature type="domain" description="BHLH" evidence="2">
    <location>
        <begin position="209"/>
        <end position="270"/>
    </location>
</feature>
<dbReference type="RefSeq" id="XP_033464449.1">
    <property type="nucleotide sequence ID" value="XM_033600802.1"/>
</dbReference>
<dbReference type="PANTHER" id="PTHR47336:SF2">
    <property type="entry name" value="TRANSCRIPTION FACTOR HMS1-RELATED"/>
    <property type="match status" value="1"/>
</dbReference>
<dbReference type="GO" id="GO:0046983">
    <property type="term" value="F:protein dimerization activity"/>
    <property type="evidence" value="ECO:0007669"/>
    <property type="project" value="InterPro"/>
</dbReference>
<dbReference type="PANTHER" id="PTHR47336">
    <property type="entry name" value="TRANSCRIPTION FACTOR HMS1-RELATED"/>
    <property type="match status" value="1"/>
</dbReference>
<dbReference type="GeneID" id="54358602"/>
<dbReference type="Pfam" id="PF00010">
    <property type="entry name" value="HLH"/>
    <property type="match status" value="1"/>
</dbReference>
<sequence length="302" mass="32881">MVSVNLNSVTPFDTPEHIIDPMSDTWRVSYQGQPSFPLQNWHAGQGGMHNTDLRMFQEDRFDDAYAGNTPAMLSPHLSYASDADWTSDYDVHSPSTMTFGTPSSEVFPSLPFTDSKHNLQVPSARSVGASSTHSPTSSYDGTSPQVPAASLYESSRPLIARSSTAPEVATRRRLQQVTSCPTSQKLAGSEGEEEDFVLDGDSKQRSRKRQRIPHTAVERRYREALNAGIKSLQATVVASKSATGGSPILADDKPSKSTILQSAIQHIQTLSADNLALMKEASAMKARLAEIEGWYASQQAGY</sequence>
<feature type="compositionally biased region" description="Polar residues" evidence="1">
    <location>
        <begin position="122"/>
        <end position="145"/>
    </location>
</feature>
<dbReference type="SMART" id="SM00353">
    <property type="entry name" value="HLH"/>
    <property type="match status" value="1"/>
</dbReference>
<evidence type="ECO:0000256" key="1">
    <source>
        <dbReference type="SAM" id="MobiDB-lite"/>
    </source>
</evidence>
<dbReference type="InterPro" id="IPR052099">
    <property type="entry name" value="Regulatory_TF_Diverse"/>
</dbReference>
<keyword evidence="3" id="KW-1185">Reference proteome</keyword>
<feature type="region of interest" description="Disordered" evidence="1">
    <location>
        <begin position="122"/>
        <end position="213"/>
    </location>
</feature>
<feature type="compositionally biased region" description="Polar residues" evidence="1">
    <location>
        <begin position="175"/>
        <end position="186"/>
    </location>
</feature>
<dbReference type="PROSITE" id="PS50888">
    <property type="entry name" value="BHLH"/>
    <property type="match status" value="1"/>
</dbReference>
<dbReference type="Proteomes" id="UP000504637">
    <property type="component" value="Unplaced"/>
</dbReference>
<proteinExistence type="predicted"/>
<reference evidence="4" key="1">
    <citation type="submission" date="2020-01" db="EMBL/GenBank/DDBJ databases">
        <authorList>
            <consortium name="DOE Joint Genome Institute"/>
            <person name="Haridas S."/>
            <person name="Albert R."/>
            <person name="Binder M."/>
            <person name="Bloem J."/>
            <person name="Labutti K."/>
            <person name="Salamov A."/>
            <person name="Andreopoulos B."/>
            <person name="Baker S.E."/>
            <person name="Barry K."/>
            <person name="Bills G."/>
            <person name="Bluhm B.H."/>
            <person name="Cannon C."/>
            <person name="Castanera R."/>
            <person name="Culley D.E."/>
            <person name="Daum C."/>
            <person name="Ezra D."/>
            <person name="Gonzalez J.B."/>
            <person name="Henrissat B."/>
            <person name="Kuo A."/>
            <person name="Liang C."/>
            <person name="Lipzen A."/>
            <person name="Lutzoni F."/>
            <person name="Magnuson J."/>
            <person name="Mondo S."/>
            <person name="Nolan M."/>
            <person name="Ohm R."/>
            <person name="Pangilinan J."/>
            <person name="Park H.-J."/>
            <person name="Ramirez L."/>
            <person name="Alfaro M."/>
            <person name="Sun H."/>
            <person name="Tritt A."/>
            <person name="Yoshinaga Y."/>
            <person name="Zwiers L.-H."/>
            <person name="Turgeon B.G."/>
            <person name="Goodwin S.B."/>
            <person name="Spatafora J.W."/>
            <person name="Crous P.W."/>
            <person name="Grigoriev I.V."/>
        </authorList>
    </citation>
    <scope>NUCLEOTIDE SEQUENCE</scope>
    <source>
        <strain evidence="4">CBS 342.82</strain>
    </source>
</reference>
<dbReference type="OrthoDB" id="2133190at2759"/>
<organism evidence="4">
    <name type="scientific">Dissoconium aciculare CBS 342.82</name>
    <dbReference type="NCBI Taxonomy" id="1314786"/>
    <lineage>
        <taxon>Eukaryota</taxon>
        <taxon>Fungi</taxon>
        <taxon>Dikarya</taxon>
        <taxon>Ascomycota</taxon>
        <taxon>Pezizomycotina</taxon>
        <taxon>Dothideomycetes</taxon>
        <taxon>Dothideomycetidae</taxon>
        <taxon>Mycosphaerellales</taxon>
        <taxon>Dissoconiaceae</taxon>
        <taxon>Dissoconium</taxon>
    </lineage>
</organism>
<accession>A0A6J3MHQ5</accession>
<reference evidence="4" key="3">
    <citation type="submission" date="2025-08" db="UniProtKB">
        <authorList>
            <consortium name="RefSeq"/>
        </authorList>
    </citation>
    <scope>IDENTIFICATION</scope>
    <source>
        <strain evidence="4">CBS 342.82</strain>
    </source>
</reference>
<protein>
    <recommendedName>
        <fullName evidence="2">BHLH domain-containing protein</fullName>
    </recommendedName>
</protein>
<dbReference type="InterPro" id="IPR011598">
    <property type="entry name" value="bHLH_dom"/>
</dbReference>
<reference evidence="4" key="2">
    <citation type="submission" date="2020-04" db="EMBL/GenBank/DDBJ databases">
        <authorList>
            <consortium name="NCBI Genome Project"/>
        </authorList>
    </citation>
    <scope>NUCLEOTIDE SEQUENCE</scope>
    <source>
        <strain evidence="4">CBS 342.82</strain>
    </source>
</reference>
<evidence type="ECO:0000313" key="4">
    <source>
        <dbReference type="RefSeq" id="XP_033464449.1"/>
    </source>
</evidence>
<dbReference type="CDD" id="cd11395">
    <property type="entry name" value="bHLHzip_SREBP_like"/>
    <property type="match status" value="1"/>
</dbReference>
<dbReference type="InterPro" id="IPR036638">
    <property type="entry name" value="HLH_DNA-bd_sf"/>
</dbReference>
<dbReference type="SUPFAM" id="SSF47459">
    <property type="entry name" value="HLH, helix-loop-helix DNA-binding domain"/>
    <property type="match status" value="1"/>
</dbReference>
<gene>
    <name evidence="4" type="ORF">K489DRAFT_311701</name>
</gene>